<dbReference type="EMBL" id="JAMWBK010000012">
    <property type="protein sequence ID" value="KAJ8901143.1"/>
    <property type="molecule type" value="Genomic_DNA"/>
</dbReference>
<reference evidence="3 4" key="1">
    <citation type="journal article" date="2023" name="Nat. Commun.">
        <title>Origin of minicircular mitochondrial genomes in red algae.</title>
        <authorList>
            <person name="Lee Y."/>
            <person name="Cho C.H."/>
            <person name="Lee Y.M."/>
            <person name="Park S.I."/>
            <person name="Yang J.H."/>
            <person name="West J.A."/>
            <person name="Bhattacharya D."/>
            <person name="Yoon H.S."/>
        </authorList>
    </citation>
    <scope>NUCLEOTIDE SEQUENCE [LARGE SCALE GENOMIC DNA]</scope>
    <source>
        <strain evidence="3 4">CCMP1338</strain>
        <tissue evidence="3">Whole cell</tissue>
    </source>
</reference>
<dbReference type="InterPro" id="IPR057023">
    <property type="entry name" value="PTP-SAK"/>
</dbReference>
<dbReference type="Gene3D" id="3.90.190.10">
    <property type="entry name" value="Protein tyrosine phosphatase superfamily"/>
    <property type="match status" value="1"/>
</dbReference>
<gene>
    <name evidence="3" type="ORF">NDN08_005003</name>
</gene>
<keyword evidence="4" id="KW-1185">Reference proteome</keyword>
<dbReference type="PROSITE" id="PS00383">
    <property type="entry name" value="TYR_PHOSPHATASE_1"/>
    <property type="match status" value="1"/>
</dbReference>
<feature type="domain" description="Tyrosine specific protein phosphatases" evidence="2">
    <location>
        <begin position="104"/>
        <end position="173"/>
    </location>
</feature>
<evidence type="ECO:0000313" key="4">
    <source>
        <dbReference type="Proteomes" id="UP001157974"/>
    </source>
</evidence>
<organism evidence="3 4">
    <name type="scientific">Rhodosorus marinus</name>
    <dbReference type="NCBI Taxonomy" id="101924"/>
    <lineage>
        <taxon>Eukaryota</taxon>
        <taxon>Rhodophyta</taxon>
        <taxon>Stylonematophyceae</taxon>
        <taxon>Stylonematales</taxon>
        <taxon>Stylonemataceae</taxon>
        <taxon>Rhodosorus</taxon>
    </lineage>
</organism>
<evidence type="ECO:0000256" key="1">
    <source>
        <dbReference type="ARBA" id="ARBA00022801"/>
    </source>
</evidence>
<dbReference type="AlphaFoldDB" id="A0AAV8UF96"/>
<name>A0AAV8UF96_9RHOD</name>
<evidence type="ECO:0000313" key="3">
    <source>
        <dbReference type="EMBL" id="KAJ8901143.1"/>
    </source>
</evidence>
<dbReference type="InterPro" id="IPR016130">
    <property type="entry name" value="Tyr_Pase_AS"/>
</dbReference>
<protein>
    <recommendedName>
        <fullName evidence="2">Tyrosine specific protein phosphatases domain-containing protein</fullName>
    </recommendedName>
</protein>
<comment type="caution">
    <text evidence="3">The sequence shown here is derived from an EMBL/GenBank/DDBJ whole genome shotgun (WGS) entry which is preliminary data.</text>
</comment>
<dbReference type="InterPro" id="IPR029021">
    <property type="entry name" value="Prot-tyrosine_phosphatase-like"/>
</dbReference>
<evidence type="ECO:0000259" key="2">
    <source>
        <dbReference type="PROSITE" id="PS50056"/>
    </source>
</evidence>
<dbReference type="InterPro" id="IPR000387">
    <property type="entry name" value="Tyr_Pase_dom"/>
</dbReference>
<dbReference type="Pfam" id="PF22784">
    <property type="entry name" value="PTP-SAK"/>
    <property type="match status" value="1"/>
</dbReference>
<accession>A0AAV8UF96</accession>
<dbReference type="Proteomes" id="UP001157974">
    <property type="component" value="Unassembled WGS sequence"/>
</dbReference>
<dbReference type="PROSITE" id="PS50056">
    <property type="entry name" value="TYR_PHOSPHATASE_2"/>
    <property type="match status" value="1"/>
</dbReference>
<keyword evidence="1" id="KW-0378">Hydrolase</keyword>
<sequence>MVEDVVTKPESRAPFNYGPISGRDEIVYTCERPGGNKKNDAPGATPQDEIDEWFTFMKDHDVKRILCLLDDNELAFYASSLFDMYKENGMICTHVPMKSENARDNVFKAMSDAENAGERIVVHCTGGKGRSARAATSWLVTKYGLSASDATDEAIQTAREKDVIRLGNYEKLEKWMK</sequence>
<proteinExistence type="predicted"/>
<dbReference type="GO" id="GO:0016791">
    <property type="term" value="F:phosphatase activity"/>
    <property type="evidence" value="ECO:0007669"/>
    <property type="project" value="UniProtKB-ARBA"/>
</dbReference>
<dbReference type="SUPFAM" id="SSF52799">
    <property type="entry name" value="(Phosphotyrosine protein) phosphatases II"/>
    <property type="match status" value="1"/>
</dbReference>